<proteinExistence type="predicted"/>
<organism evidence="2 3">
    <name type="scientific">Asanoa siamensis</name>
    <dbReference type="NCBI Taxonomy" id="926357"/>
    <lineage>
        <taxon>Bacteria</taxon>
        <taxon>Bacillati</taxon>
        <taxon>Actinomycetota</taxon>
        <taxon>Actinomycetes</taxon>
        <taxon>Micromonosporales</taxon>
        <taxon>Micromonosporaceae</taxon>
        <taxon>Asanoa</taxon>
    </lineage>
</organism>
<evidence type="ECO:0000313" key="2">
    <source>
        <dbReference type="EMBL" id="GIF75621.1"/>
    </source>
</evidence>
<sequence>MSLSLQKRNKPVLAATLAVAGVFGRSGVAYALWSQTCVERARRQYRDVAPIEVTGAWLGRAVTANDTSDDNLMPNRVRHRPAEEGAPPCAGFQDG</sequence>
<keyword evidence="3" id="KW-1185">Reference proteome</keyword>
<evidence type="ECO:0000256" key="1">
    <source>
        <dbReference type="SAM" id="MobiDB-lite"/>
    </source>
</evidence>
<feature type="region of interest" description="Disordered" evidence="1">
    <location>
        <begin position="68"/>
        <end position="95"/>
    </location>
</feature>
<dbReference type="Proteomes" id="UP000604117">
    <property type="component" value="Unassembled WGS sequence"/>
</dbReference>
<evidence type="ECO:0000313" key="3">
    <source>
        <dbReference type="Proteomes" id="UP000604117"/>
    </source>
</evidence>
<gene>
    <name evidence="2" type="ORF">Asi02nite_51390</name>
</gene>
<protein>
    <submittedName>
        <fullName evidence="2">Uncharacterized protein</fullName>
    </submittedName>
</protein>
<reference evidence="2 3" key="1">
    <citation type="submission" date="2021-01" db="EMBL/GenBank/DDBJ databases">
        <title>Whole genome shotgun sequence of Asanoa siamensis NBRC 107932.</title>
        <authorList>
            <person name="Komaki H."/>
            <person name="Tamura T."/>
        </authorList>
    </citation>
    <scope>NUCLEOTIDE SEQUENCE [LARGE SCALE GENOMIC DNA]</scope>
    <source>
        <strain evidence="2 3">NBRC 107932</strain>
    </source>
</reference>
<comment type="caution">
    <text evidence="2">The sequence shown here is derived from an EMBL/GenBank/DDBJ whole genome shotgun (WGS) entry which is preliminary data.</text>
</comment>
<accession>A0ABQ4CWG7</accession>
<dbReference type="EMBL" id="BONE01000045">
    <property type="protein sequence ID" value="GIF75621.1"/>
    <property type="molecule type" value="Genomic_DNA"/>
</dbReference>
<name>A0ABQ4CWG7_9ACTN</name>